<dbReference type="InterPro" id="IPR033985">
    <property type="entry name" value="SusD-like_N"/>
</dbReference>
<evidence type="ECO:0000256" key="1">
    <source>
        <dbReference type="ARBA" id="ARBA00004442"/>
    </source>
</evidence>
<evidence type="ECO:0000256" key="3">
    <source>
        <dbReference type="ARBA" id="ARBA00022729"/>
    </source>
</evidence>
<comment type="caution">
    <text evidence="8">The sequence shown here is derived from an EMBL/GenBank/DDBJ whole genome shotgun (WGS) entry which is preliminary data.</text>
</comment>
<reference evidence="8" key="1">
    <citation type="submission" date="2022-01" db="EMBL/GenBank/DDBJ databases">
        <title>Novel bile acid biosynthetic pathways are enriched in the microbiome of centenarians.</title>
        <authorList>
            <person name="Sato Y."/>
            <person name="Atarashi K."/>
            <person name="Plichta R.D."/>
            <person name="Arai Y."/>
            <person name="Sasajima S."/>
            <person name="Kearney M.S."/>
            <person name="Suda W."/>
            <person name="Takeshita K."/>
            <person name="Sasaki T."/>
            <person name="Okamoto S."/>
            <person name="Skelly N.A."/>
            <person name="Okamura Y."/>
            <person name="Vlamakis H."/>
            <person name="Li Y."/>
            <person name="Tanoue T."/>
            <person name="Takei H."/>
            <person name="Nittono H."/>
            <person name="Narushima S."/>
            <person name="Irie J."/>
            <person name="Itoh H."/>
            <person name="Moriya K."/>
            <person name="Sugiura Y."/>
            <person name="Suematsu M."/>
            <person name="Moritoki N."/>
            <person name="Shibata S."/>
            <person name="Littman R.D."/>
            <person name="Fischbach A.M."/>
            <person name="Uwamino Y."/>
            <person name="Inoue T."/>
            <person name="Honda A."/>
            <person name="Hattori M."/>
            <person name="Murai T."/>
            <person name="Xavier J.R."/>
            <person name="Hirose N."/>
            <person name="Honda K."/>
        </authorList>
    </citation>
    <scope>NUCLEOTIDE SEQUENCE</scope>
    <source>
        <strain evidence="8">CE91-St16</strain>
    </source>
</reference>
<evidence type="ECO:0000256" key="4">
    <source>
        <dbReference type="ARBA" id="ARBA00023136"/>
    </source>
</evidence>
<sequence>MKNKIITGIALCSLFITGCSLDKAYLNGPNASTFPATKSEVEAGVFATYKGLTLIDASSTPFPGIQDNASDIGASRLNAANYNYQQQSKLPPSNAWVTKVYTQIYKTAARANLVLDGIDNVRELMSEQEYNMYKAELLLVRSFLYDWGCQLYGDIPYIDHTLKLGDTYTRTPKEEVISRILNEDLADEMLDFLPIRHNKNSYGSARLGRAGAYGLKARICLNWKYYEEAAYYADKALKLAEEGGYSLQAYDIRYCGEDHTKGEPTPSNLFGINGHKNSDEWIWALQYNTAISSNQHNAGYYAAPRIAGGCSYFSPTQAFLDAIQCTDGKSIVESPLFDYQNPWKNRDPRLDLFCVRPGSRVLGMQFETNPSAQTIKNYNDKEEGVDVANSEAYGSKSEYGANGSKGPCGYLWRKYLDIQEYKYNNAFGTSSVCVLSYPLMRLAELYLIRAEANIEWNGGDLSVAKADIETIRSRAHMPGLGENLSRDGLRSALRYERMVELCNEGFRWFDIRRWDMAESVISGTLYAPALDGSVSNAVPTIDSDWHVTYNGQTFDGKDMNLRRFITMSYDPMKDALWPIPEDERIANPQITQNPGYAGHSIEE</sequence>
<dbReference type="AlphaFoldDB" id="A0AA37KQB1"/>
<keyword evidence="4" id="KW-0472">Membrane</keyword>
<feature type="domain" description="RagB/SusD" evidence="6">
    <location>
        <begin position="280"/>
        <end position="596"/>
    </location>
</feature>
<comment type="similarity">
    <text evidence="2">Belongs to the SusD family.</text>
</comment>
<evidence type="ECO:0000259" key="6">
    <source>
        <dbReference type="Pfam" id="PF07980"/>
    </source>
</evidence>
<dbReference type="RefSeq" id="WP_244076971.1">
    <property type="nucleotide sequence ID" value="NZ_AP025581.1"/>
</dbReference>
<evidence type="ECO:0000256" key="2">
    <source>
        <dbReference type="ARBA" id="ARBA00006275"/>
    </source>
</evidence>
<evidence type="ECO:0000259" key="7">
    <source>
        <dbReference type="Pfam" id="PF14322"/>
    </source>
</evidence>
<dbReference type="Pfam" id="PF14322">
    <property type="entry name" value="SusD-like_3"/>
    <property type="match status" value="1"/>
</dbReference>
<keyword evidence="5" id="KW-0998">Cell outer membrane</keyword>
<accession>A0AA37KQB1</accession>
<dbReference type="GO" id="GO:0009279">
    <property type="term" value="C:cell outer membrane"/>
    <property type="evidence" value="ECO:0007669"/>
    <property type="project" value="UniProtKB-SubCell"/>
</dbReference>
<dbReference type="InterPro" id="IPR011990">
    <property type="entry name" value="TPR-like_helical_dom_sf"/>
</dbReference>
<organism evidence="8 9">
    <name type="scientific">Alistipes finegoldii</name>
    <dbReference type="NCBI Taxonomy" id="214856"/>
    <lineage>
        <taxon>Bacteria</taxon>
        <taxon>Pseudomonadati</taxon>
        <taxon>Bacteroidota</taxon>
        <taxon>Bacteroidia</taxon>
        <taxon>Bacteroidales</taxon>
        <taxon>Rikenellaceae</taxon>
        <taxon>Alistipes</taxon>
    </lineage>
</organism>
<gene>
    <name evidence="8" type="ORF">CE91St16_29990</name>
</gene>
<evidence type="ECO:0000313" key="8">
    <source>
        <dbReference type="EMBL" id="GKI20091.1"/>
    </source>
</evidence>
<protein>
    <submittedName>
        <fullName evidence="8">Membrane protein</fullName>
    </submittedName>
</protein>
<name>A0AA37KQB1_9BACT</name>
<evidence type="ECO:0000313" key="9">
    <source>
        <dbReference type="Proteomes" id="UP001055105"/>
    </source>
</evidence>
<dbReference type="Gene3D" id="1.25.40.390">
    <property type="match status" value="1"/>
</dbReference>
<feature type="domain" description="SusD-like N-terminal" evidence="7">
    <location>
        <begin position="75"/>
        <end position="221"/>
    </location>
</feature>
<dbReference type="PROSITE" id="PS51257">
    <property type="entry name" value="PROKAR_LIPOPROTEIN"/>
    <property type="match status" value="1"/>
</dbReference>
<proteinExistence type="inferred from homology"/>
<dbReference type="EMBL" id="BQOL01000002">
    <property type="protein sequence ID" value="GKI20091.1"/>
    <property type="molecule type" value="Genomic_DNA"/>
</dbReference>
<dbReference type="Pfam" id="PF07980">
    <property type="entry name" value="SusD_RagB"/>
    <property type="match status" value="1"/>
</dbReference>
<dbReference type="SUPFAM" id="SSF48452">
    <property type="entry name" value="TPR-like"/>
    <property type="match status" value="1"/>
</dbReference>
<comment type="subcellular location">
    <subcellularLocation>
        <location evidence="1">Cell outer membrane</location>
    </subcellularLocation>
</comment>
<keyword evidence="3" id="KW-0732">Signal</keyword>
<dbReference type="InterPro" id="IPR012944">
    <property type="entry name" value="SusD_RagB_dom"/>
</dbReference>
<dbReference type="Proteomes" id="UP001055105">
    <property type="component" value="Unassembled WGS sequence"/>
</dbReference>
<evidence type="ECO:0000256" key="5">
    <source>
        <dbReference type="ARBA" id="ARBA00023237"/>
    </source>
</evidence>